<dbReference type="Proteomes" id="UP000237819">
    <property type="component" value="Unassembled WGS sequence"/>
</dbReference>
<organism evidence="1 2">
    <name type="scientific">Blastopirellula marina</name>
    <dbReference type="NCBI Taxonomy" id="124"/>
    <lineage>
        <taxon>Bacteria</taxon>
        <taxon>Pseudomonadati</taxon>
        <taxon>Planctomycetota</taxon>
        <taxon>Planctomycetia</taxon>
        <taxon>Pirellulales</taxon>
        <taxon>Pirellulaceae</taxon>
        <taxon>Blastopirellula</taxon>
    </lineage>
</organism>
<accession>A0A2S8GK21</accession>
<evidence type="ECO:0000313" key="2">
    <source>
        <dbReference type="Proteomes" id="UP000237819"/>
    </source>
</evidence>
<gene>
    <name evidence="1" type="ORF">C5Y93_18375</name>
</gene>
<reference evidence="1 2" key="1">
    <citation type="submission" date="2018-02" db="EMBL/GenBank/DDBJ databases">
        <title>Comparative genomes isolates from brazilian mangrove.</title>
        <authorList>
            <person name="Araujo J.E."/>
            <person name="Taketani R.G."/>
            <person name="Silva M.C.P."/>
            <person name="Loureco M.V."/>
            <person name="Andreote F.D."/>
        </authorList>
    </citation>
    <scope>NUCLEOTIDE SEQUENCE [LARGE SCALE GENOMIC DNA]</scope>
    <source>
        <strain evidence="1 2">Nap-Phe MGV</strain>
    </source>
</reference>
<dbReference type="AlphaFoldDB" id="A0A2S8GK21"/>
<evidence type="ECO:0000313" key="1">
    <source>
        <dbReference type="EMBL" id="PQO44730.1"/>
    </source>
</evidence>
<dbReference type="EMBL" id="PUHZ01000018">
    <property type="protein sequence ID" value="PQO44730.1"/>
    <property type="molecule type" value="Genomic_DNA"/>
</dbReference>
<proteinExistence type="predicted"/>
<sequence length="81" mass="8595">MLLFGNIAADSGAGANENIGQKGPASGAKLLKQTKTISEIPSGRRFQCYVFDARAPGCARTDLSLRPLSRRKPSSKGLKSM</sequence>
<name>A0A2S8GK21_9BACT</name>
<protein>
    <submittedName>
        <fullName evidence="1">Uncharacterized protein</fullName>
    </submittedName>
</protein>
<comment type="caution">
    <text evidence="1">The sequence shown here is derived from an EMBL/GenBank/DDBJ whole genome shotgun (WGS) entry which is preliminary data.</text>
</comment>